<dbReference type="Proteomes" id="UP000031546">
    <property type="component" value="Unassembled WGS sequence"/>
</dbReference>
<evidence type="ECO:0000313" key="19">
    <source>
        <dbReference type="Proteomes" id="UP000216682"/>
    </source>
</evidence>
<dbReference type="RefSeq" id="WP_040106361.1">
    <property type="nucleotide sequence ID" value="NZ_CANLZD010000004.1"/>
</dbReference>
<feature type="domain" description="Thioredoxin" evidence="14">
    <location>
        <begin position="1"/>
        <end position="149"/>
    </location>
</feature>
<comment type="caution">
    <text evidence="15">The sequence shown here is derived from an EMBL/GenBank/DDBJ whole genome shotgun (WGS) entry which is preliminary data.</text>
</comment>
<evidence type="ECO:0000256" key="6">
    <source>
        <dbReference type="ARBA" id="ARBA00023002"/>
    </source>
</evidence>
<dbReference type="Gene3D" id="3.40.30.10">
    <property type="entry name" value="Glutaredoxin"/>
    <property type="match status" value="1"/>
</dbReference>
<evidence type="ECO:0000256" key="9">
    <source>
        <dbReference type="ARBA" id="ARBA00032824"/>
    </source>
</evidence>
<comment type="function">
    <text evidence="1">Thiol-specific peroxidase that catalyzes the reduction of hydrogen peroxide and organic hydroperoxides to water and alcohols, respectively. Plays a role in cell protection against oxidative stress by detoxifying peroxides and as sensor of hydrogen peroxide-mediated signaling events.</text>
</comment>
<evidence type="ECO:0000313" key="17">
    <source>
        <dbReference type="EMBL" id="OZT76680.1"/>
    </source>
</evidence>
<dbReference type="FunFam" id="3.40.30.10:FF:000007">
    <property type="entry name" value="Thioredoxin-dependent thiol peroxidase"/>
    <property type="match status" value="1"/>
</dbReference>
<evidence type="ECO:0000256" key="3">
    <source>
        <dbReference type="ARBA" id="ARBA00013017"/>
    </source>
</evidence>
<feature type="active site" description="Cysteine sulfenic acid (-SOH) intermediate; for peroxidase activity" evidence="13">
    <location>
        <position position="39"/>
    </location>
</feature>
<sequence length="149" mass="17129">MEKFPEFELENQDGEKVGNKDFEGKTVIYFYPKDNTPGCTTQACDLRDNLGHLNELGVKVYGVNGDSKRKHKNFIEKNDLNFDLLVDEDFGLAESLGVYRMKKVFGKESKGIVRTTFLVDEASNILKRWDNVKAKDHIDELKTYLEEEA</sequence>
<keyword evidence="6 16" id="KW-0560">Oxidoreductase</keyword>
<dbReference type="GeneID" id="77845758"/>
<evidence type="ECO:0000256" key="7">
    <source>
        <dbReference type="ARBA" id="ARBA00023157"/>
    </source>
</evidence>
<reference evidence="16 20" key="5">
    <citation type="submission" date="2022-12" db="EMBL/GenBank/DDBJ databases">
        <title>Genome analysis and biological profiling of marine Salinicoccus roseus MOSEL-ME25.</title>
        <authorList>
            <person name="Mirza F.T."/>
            <person name="Xie Y."/>
            <person name="Shinwari Z.K."/>
        </authorList>
    </citation>
    <scope>NUCLEOTIDE SEQUENCE [LARGE SCALE GENOMIC DNA]</scope>
    <source>
        <strain evidence="16 20">MOSEL-ME25</strain>
    </source>
</reference>
<evidence type="ECO:0000256" key="4">
    <source>
        <dbReference type="ARBA" id="ARBA00022559"/>
    </source>
</evidence>
<dbReference type="Proteomes" id="UP000527860">
    <property type="component" value="Unassembled WGS sequence"/>
</dbReference>
<dbReference type="PANTHER" id="PTHR42801">
    <property type="entry name" value="THIOREDOXIN-DEPENDENT PEROXIDE REDUCTASE"/>
    <property type="match status" value="1"/>
</dbReference>
<dbReference type="PROSITE" id="PS51352">
    <property type="entry name" value="THIOREDOXIN_2"/>
    <property type="match status" value="1"/>
</dbReference>
<dbReference type="EC" id="1.11.1.24" evidence="3"/>
<evidence type="ECO:0000256" key="12">
    <source>
        <dbReference type="ARBA" id="ARBA00049091"/>
    </source>
</evidence>
<reference evidence="17 19" key="2">
    <citation type="submission" date="2017-07" db="EMBL/GenBank/DDBJ databases">
        <title>Shotgun whole genome sequences of three halophilic bacterial isolates.</title>
        <authorList>
            <person name="Pozzo T."/>
            <person name="Higdon S.M."/>
            <person name="Quillaguaman J."/>
        </authorList>
    </citation>
    <scope>NUCLEOTIDE SEQUENCE [LARGE SCALE GENOMIC DNA]</scope>
    <source>
        <strain evidence="17 19">BU-1</strain>
    </source>
</reference>
<reference evidence="15 18" key="1">
    <citation type="submission" date="2015-01" db="EMBL/GenBank/DDBJ databases">
        <title>Genome sequences of high lactate-tolerant strain Salinicoccus roseus W12 with industrial interest.</title>
        <authorList>
            <person name="Wang H."/>
            <person name="Yu B."/>
        </authorList>
    </citation>
    <scope>NUCLEOTIDE SEQUENCE [LARGE SCALE GENOMIC DNA]</scope>
    <source>
        <strain evidence="15 18">W12</strain>
    </source>
</reference>
<reference evidence="20" key="3">
    <citation type="submission" date="2020-04" db="EMBL/GenBank/DDBJ databases">
        <title>Genome analysis and biological profiling of marine Cellulosimicrobium funkei MOSEL-ME6.</title>
        <authorList>
            <person name="Tanveer F."/>
            <person name="Xie Y."/>
            <person name="Shinwari Z.K."/>
        </authorList>
    </citation>
    <scope>NUCLEOTIDE SEQUENCE [LARGE SCALE GENOMIC DNA]</scope>
    <source>
        <strain evidence="20">MOSEL-ME25</strain>
    </source>
</reference>
<evidence type="ECO:0000256" key="11">
    <source>
        <dbReference type="ARBA" id="ARBA00041373"/>
    </source>
</evidence>
<dbReference type="GO" id="GO:0005737">
    <property type="term" value="C:cytoplasm"/>
    <property type="evidence" value="ECO:0007669"/>
    <property type="project" value="TreeGrafter"/>
</dbReference>
<dbReference type="GO" id="GO:0045454">
    <property type="term" value="P:cell redox homeostasis"/>
    <property type="evidence" value="ECO:0007669"/>
    <property type="project" value="TreeGrafter"/>
</dbReference>
<evidence type="ECO:0000256" key="2">
    <source>
        <dbReference type="ARBA" id="ARBA00011245"/>
    </source>
</evidence>
<dbReference type="PIRSF" id="PIRSF000239">
    <property type="entry name" value="AHPC"/>
    <property type="match status" value="1"/>
</dbReference>
<keyword evidence="8" id="KW-0676">Redox-active center</keyword>
<dbReference type="SUPFAM" id="SSF52833">
    <property type="entry name" value="Thioredoxin-like"/>
    <property type="match status" value="1"/>
</dbReference>
<organism evidence="15 18">
    <name type="scientific">Salinicoccus roseus</name>
    <dbReference type="NCBI Taxonomy" id="45670"/>
    <lineage>
        <taxon>Bacteria</taxon>
        <taxon>Bacillati</taxon>
        <taxon>Bacillota</taxon>
        <taxon>Bacilli</taxon>
        <taxon>Bacillales</taxon>
        <taxon>Staphylococcaceae</taxon>
        <taxon>Salinicoccus</taxon>
    </lineage>
</organism>
<keyword evidence="7" id="KW-1015">Disulfide bond</keyword>
<accession>A0A0C2E431</accession>
<dbReference type="NCBIfam" id="NF006960">
    <property type="entry name" value="PRK09437.1"/>
    <property type="match status" value="1"/>
</dbReference>
<gene>
    <name evidence="16" type="primary">bcp</name>
    <name evidence="17" type="ORF">CFN03_11125</name>
    <name evidence="16" type="ORF">F7P68_0010715</name>
    <name evidence="15" type="ORF">SN16_09330</name>
</gene>
<keyword evidence="4 15" id="KW-0575">Peroxidase</keyword>
<dbReference type="GO" id="GO:0008379">
    <property type="term" value="F:thioredoxin peroxidase activity"/>
    <property type="evidence" value="ECO:0007669"/>
    <property type="project" value="TreeGrafter"/>
</dbReference>
<evidence type="ECO:0000256" key="8">
    <source>
        <dbReference type="ARBA" id="ARBA00023284"/>
    </source>
</evidence>
<dbReference type="InterPro" id="IPR050924">
    <property type="entry name" value="Peroxiredoxin_BCP/PrxQ"/>
</dbReference>
<dbReference type="EMBL" id="NPEZ01000005">
    <property type="protein sequence ID" value="OZT76680.1"/>
    <property type="molecule type" value="Genomic_DNA"/>
</dbReference>
<evidence type="ECO:0000256" key="1">
    <source>
        <dbReference type="ARBA" id="ARBA00003330"/>
    </source>
</evidence>
<comment type="subunit">
    <text evidence="2">Monomer.</text>
</comment>
<evidence type="ECO:0000259" key="14">
    <source>
        <dbReference type="PROSITE" id="PS51352"/>
    </source>
</evidence>
<dbReference type="InterPro" id="IPR013766">
    <property type="entry name" value="Thioredoxin_domain"/>
</dbReference>
<dbReference type="Pfam" id="PF00578">
    <property type="entry name" value="AhpC-TSA"/>
    <property type="match status" value="1"/>
</dbReference>
<comment type="catalytic activity">
    <reaction evidence="12">
        <text>a hydroperoxide + [thioredoxin]-dithiol = an alcohol + [thioredoxin]-disulfide + H2O</text>
        <dbReference type="Rhea" id="RHEA:62620"/>
        <dbReference type="Rhea" id="RHEA-COMP:10698"/>
        <dbReference type="Rhea" id="RHEA-COMP:10700"/>
        <dbReference type="ChEBI" id="CHEBI:15377"/>
        <dbReference type="ChEBI" id="CHEBI:29950"/>
        <dbReference type="ChEBI" id="CHEBI:30879"/>
        <dbReference type="ChEBI" id="CHEBI:35924"/>
        <dbReference type="ChEBI" id="CHEBI:50058"/>
        <dbReference type="EC" id="1.11.1.24"/>
    </reaction>
</comment>
<keyword evidence="20" id="KW-1185">Reference proteome</keyword>
<evidence type="ECO:0000313" key="16">
    <source>
        <dbReference type="EMBL" id="MDB0581000.1"/>
    </source>
</evidence>
<reference evidence="16" key="4">
    <citation type="submission" date="2020-04" db="EMBL/GenBank/DDBJ databases">
        <authorList>
            <person name="Tanveer F."/>
            <person name="Xie Y."/>
            <person name="Shinwari Z.K."/>
        </authorList>
    </citation>
    <scope>NUCLEOTIDE SEQUENCE</scope>
    <source>
        <strain evidence="16">MOSEL-ME25</strain>
    </source>
</reference>
<evidence type="ECO:0000256" key="5">
    <source>
        <dbReference type="ARBA" id="ARBA00022862"/>
    </source>
</evidence>
<dbReference type="PANTHER" id="PTHR42801:SF4">
    <property type="entry name" value="AHPC_TSA FAMILY PROTEIN"/>
    <property type="match status" value="1"/>
</dbReference>
<dbReference type="EMBL" id="JABEVU030000001">
    <property type="protein sequence ID" value="MDB0581000.1"/>
    <property type="molecule type" value="Genomic_DNA"/>
</dbReference>
<evidence type="ECO:0000256" key="10">
    <source>
        <dbReference type="ARBA" id="ARBA00038489"/>
    </source>
</evidence>
<keyword evidence="5" id="KW-0049">Antioxidant</keyword>
<dbReference type="EMBL" id="JXII01000008">
    <property type="protein sequence ID" value="KIH70157.1"/>
    <property type="molecule type" value="Genomic_DNA"/>
</dbReference>
<dbReference type="InterPro" id="IPR000866">
    <property type="entry name" value="AhpC/TSA"/>
</dbReference>
<evidence type="ECO:0000256" key="13">
    <source>
        <dbReference type="PIRSR" id="PIRSR000239-1"/>
    </source>
</evidence>
<name>A0A0C2E431_9STAP</name>
<dbReference type="AlphaFoldDB" id="A0A0C2E431"/>
<dbReference type="STRING" id="45670.SN16_09330"/>
<dbReference type="OrthoDB" id="9812811at2"/>
<dbReference type="GO" id="GO:0034599">
    <property type="term" value="P:cellular response to oxidative stress"/>
    <property type="evidence" value="ECO:0007669"/>
    <property type="project" value="TreeGrafter"/>
</dbReference>
<dbReference type="InterPro" id="IPR024706">
    <property type="entry name" value="Peroxiredoxin_AhpC-typ"/>
</dbReference>
<evidence type="ECO:0000313" key="15">
    <source>
        <dbReference type="EMBL" id="KIH70157.1"/>
    </source>
</evidence>
<proteinExistence type="inferred from homology"/>
<dbReference type="Proteomes" id="UP000216682">
    <property type="component" value="Unassembled WGS sequence"/>
</dbReference>
<dbReference type="CDD" id="cd03017">
    <property type="entry name" value="PRX_BCP"/>
    <property type="match status" value="1"/>
</dbReference>
<protein>
    <recommendedName>
        <fullName evidence="3">thioredoxin-dependent peroxiredoxin</fullName>
        <ecNumber evidence="3">1.11.1.24</ecNumber>
    </recommendedName>
    <alternativeName>
        <fullName evidence="11">Bacterioferritin comigratory protein</fullName>
    </alternativeName>
    <alternativeName>
        <fullName evidence="9">Thioredoxin peroxidase</fullName>
    </alternativeName>
</protein>
<evidence type="ECO:0000313" key="20">
    <source>
        <dbReference type="Proteomes" id="UP000527860"/>
    </source>
</evidence>
<dbReference type="InterPro" id="IPR036249">
    <property type="entry name" value="Thioredoxin-like_sf"/>
</dbReference>
<evidence type="ECO:0000313" key="18">
    <source>
        <dbReference type="Proteomes" id="UP000031546"/>
    </source>
</evidence>
<comment type="similarity">
    <text evidence="10">Belongs to the peroxiredoxin family. BCP/PrxQ subfamily.</text>
</comment>